<keyword evidence="2" id="KW-1185">Reference proteome</keyword>
<dbReference type="OrthoDB" id="2845592at2"/>
<gene>
    <name evidence="1" type="ORF">CF394_10655</name>
</gene>
<comment type="caution">
    <text evidence="1">The sequence shown here is derived from an EMBL/GenBank/DDBJ whole genome shotgun (WGS) entry which is preliminary data.</text>
</comment>
<accession>A0A264W265</accession>
<evidence type="ECO:0000313" key="1">
    <source>
        <dbReference type="EMBL" id="OZS77661.1"/>
    </source>
</evidence>
<dbReference type="NCBIfam" id="TIGR02894">
    <property type="entry name" value="DNA_bind_RsfA"/>
    <property type="match status" value="1"/>
</dbReference>
<dbReference type="AlphaFoldDB" id="A0A264W265"/>
<dbReference type="PANTHER" id="PTHR41302:SF2">
    <property type="entry name" value="PRESPORE SPECIFIC TRANSCRIPTIONAL ACTIVATOR RSFA"/>
    <property type="match status" value="1"/>
</dbReference>
<name>A0A264W265_9BACL</name>
<evidence type="ECO:0008006" key="3">
    <source>
        <dbReference type="Google" id="ProtNLM"/>
    </source>
</evidence>
<reference evidence="1 2" key="1">
    <citation type="submission" date="2017-07" db="EMBL/GenBank/DDBJ databases">
        <title>Tetzosporium hominis gen.nov. sp.nov.</title>
        <authorList>
            <person name="Tetz G."/>
            <person name="Tetz V."/>
        </authorList>
    </citation>
    <scope>NUCLEOTIDE SEQUENCE [LARGE SCALE GENOMIC DNA]</scope>
    <source>
        <strain evidence="1 2">VT-49</strain>
    </source>
</reference>
<protein>
    <recommendedName>
        <fullName evidence="3">RsfA family transcriptional regulator</fullName>
    </recommendedName>
</protein>
<evidence type="ECO:0000313" key="2">
    <source>
        <dbReference type="Proteomes" id="UP000217065"/>
    </source>
</evidence>
<dbReference type="Proteomes" id="UP000217065">
    <property type="component" value="Unassembled WGS sequence"/>
</dbReference>
<organism evidence="1 2">
    <name type="scientific">Tetzosporium hominis</name>
    <dbReference type="NCBI Taxonomy" id="2020506"/>
    <lineage>
        <taxon>Bacteria</taxon>
        <taxon>Bacillati</taxon>
        <taxon>Bacillota</taxon>
        <taxon>Bacilli</taxon>
        <taxon>Bacillales</taxon>
        <taxon>Caryophanaceae</taxon>
        <taxon>Tetzosporium</taxon>
    </lineage>
</organism>
<dbReference type="PANTHER" id="PTHR41302">
    <property type="entry name" value="PRESPORE-SPECIFIC TRANSCRIPTIONAL REGULATOR RSFA-RELATED"/>
    <property type="match status" value="1"/>
</dbReference>
<dbReference type="EMBL" id="NOKQ01000220">
    <property type="protein sequence ID" value="OZS77661.1"/>
    <property type="molecule type" value="Genomic_DNA"/>
</dbReference>
<proteinExistence type="predicted"/>
<sequence length="86" mass="9748">MSKPRQDAWQQEADLLLADIVLRHIREGSTQLNAFEEAGNKMKRTAAACGFRWNAVVRHEFDEQVAEAKEARKEKLKLLGKVSIAV</sequence>
<dbReference type="InterPro" id="IPR014243">
    <property type="entry name" value="RsfA-like"/>
</dbReference>